<comment type="caution">
    <text evidence="5">The sequence shown here is derived from an EMBL/GenBank/DDBJ whole genome shotgun (WGS) entry which is preliminary data.</text>
</comment>
<sequence>MGRVVFDIKRFVRSKHTYEQNASIQRRMRYKLLDMLRLYGKLEFESIFEFGAGNGEFTQLLCGHIRYQSYICNDINDYGLNPSLIPHMRYFVFDIAEIHSTPLWKMRFDLITSNACLQWLDFRQTIGQLRQILAPNGLCLLSTFGQANCQEVREITHYGLEYLSLEAIREILERYFEIIVLEEEKLCLQFSSPLEVFRHLKQTGVNALSHKAFLSKKMLECYQARFHNTLTYHPIYMLLVYKS</sequence>
<dbReference type="NCBIfam" id="TIGR02072">
    <property type="entry name" value="BioC"/>
    <property type="match status" value="1"/>
</dbReference>
<dbReference type="Proteomes" id="UP000256599">
    <property type="component" value="Unassembled WGS sequence"/>
</dbReference>
<evidence type="ECO:0000256" key="1">
    <source>
        <dbReference type="ARBA" id="ARBA00022603"/>
    </source>
</evidence>
<keyword evidence="1 5" id="KW-0489">Methyltransferase</keyword>
<dbReference type="Gene3D" id="3.40.50.150">
    <property type="entry name" value="Vaccinia Virus protein VP39"/>
    <property type="match status" value="1"/>
</dbReference>
<dbReference type="InterPro" id="IPR011814">
    <property type="entry name" value="BioC"/>
</dbReference>
<protein>
    <submittedName>
        <fullName evidence="5">Malonyl-[acyl-carrier protein] O-methyltransferase BioC</fullName>
    </submittedName>
</protein>
<reference evidence="5 6" key="1">
    <citation type="submission" date="2018-04" db="EMBL/GenBank/DDBJ databases">
        <title>Novel Campyloabacter and Helicobacter Species and Strains.</title>
        <authorList>
            <person name="Mannion A.J."/>
            <person name="Shen Z."/>
            <person name="Fox J.G."/>
        </authorList>
    </citation>
    <scope>NUCLEOTIDE SEQUENCE [LARGE SCALE GENOMIC DNA]</scope>
    <source>
        <strain evidence="5 6">MIT 98-6070</strain>
    </source>
</reference>
<dbReference type="CDD" id="cd02440">
    <property type="entry name" value="AdoMet_MTases"/>
    <property type="match status" value="1"/>
</dbReference>
<proteinExistence type="predicted"/>
<evidence type="ECO:0000256" key="3">
    <source>
        <dbReference type="ARBA" id="ARBA00022691"/>
    </source>
</evidence>
<keyword evidence="2 5" id="KW-0808">Transferase</keyword>
<keyword evidence="3" id="KW-0949">S-adenosyl-L-methionine</keyword>
<accession>A0A3D8I3A4</accession>
<dbReference type="AlphaFoldDB" id="A0A3D8I3A4"/>
<dbReference type="GO" id="GO:0009102">
    <property type="term" value="P:biotin biosynthetic process"/>
    <property type="evidence" value="ECO:0007669"/>
    <property type="project" value="UniProtKB-KW"/>
</dbReference>
<dbReference type="SUPFAM" id="SSF53335">
    <property type="entry name" value="S-adenosyl-L-methionine-dependent methyltransferases"/>
    <property type="match status" value="1"/>
</dbReference>
<organism evidence="5 6">
    <name type="scientific">Helicobacter marmotae</name>
    <dbReference type="NCBI Taxonomy" id="152490"/>
    <lineage>
        <taxon>Bacteria</taxon>
        <taxon>Pseudomonadati</taxon>
        <taxon>Campylobacterota</taxon>
        <taxon>Epsilonproteobacteria</taxon>
        <taxon>Campylobacterales</taxon>
        <taxon>Helicobacteraceae</taxon>
        <taxon>Helicobacter</taxon>
    </lineage>
</organism>
<dbReference type="Pfam" id="PF13489">
    <property type="entry name" value="Methyltransf_23"/>
    <property type="match status" value="1"/>
</dbReference>
<dbReference type="InterPro" id="IPR029063">
    <property type="entry name" value="SAM-dependent_MTases_sf"/>
</dbReference>
<dbReference type="EMBL" id="NXLR01000010">
    <property type="protein sequence ID" value="RDU59623.1"/>
    <property type="molecule type" value="Genomic_DNA"/>
</dbReference>
<dbReference type="GO" id="GO:0032259">
    <property type="term" value="P:methylation"/>
    <property type="evidence" value="ECO:0007669"/>
    <property type="project" value="UniProtKB-KW"/>
</dbReference>
<keyword evidence="6" id="KW-1185">Reference proteome</keyword>
<dbReference type="GO" id="GO:0010340">
    <property type="term" value="F:carboxyl-O-methyltransferase activity"/>
    <property type="evidence" value="ECO:0007669"/>
    <property type="project" value="InterPro"/>
</dbReference>
<gene>
    <name evidence="5" type="primary">bioC</name>
    <name evidence="5" type="ORF">CQA63_05955</name>
</gene>
<evidence type="ECO:0000313" key="6">
    <source>
        <dbReference type="Proteomes" id="UP000256599"/>
    </source>
</evidence>
<keyword evidence="4" id="KW-0093">Biotin biosynthesis</keyword>
<evidence type="ECO:0000313" key="5">
    <source>
        <dbReference type="EMBL" id="RDU59623.1"/>
    </source>
</evidence>
<evidence type="ECO:0000256" key="2">
    <source>
        <dbReference type="ARBA" id="ARBA00022679"/>
    </source>
</evidence>
<evidence type="ECO:0000256" key="4">
    <source>
        <dbReference type="ARBA" id="ARBA00022756"/>
    </source>
</evidence>
<name>A0A3D8I3A4_9HELI</name>